<dbReference type="Gene3D" id="3.60.20.40">
    <property type="match status" value="1"/>
</dbReference>
<dbReference type="GO" id="GO:0036374">
    <property type="term" value="F:glutathione hydrolase activity"/>
    <property type="evidence" value="ECO:0007669"/>
    <property type="project" value="InterPro"/>
</dbReference>
<dbReference type="InterPro" id="IPR000101">
    <property type="entry name" value="GGT_peptidase"/>
</dbReference>
<dbReference type="Pfam" id="PF01019">
    <property type="entry name" value="G_glu_transpept"/>
    <property type="match status" value="2"/>
</dbReference>
<keyword evidence="2" id="KW-0472">Membrane</keyword>
<dbReference type="GO" id="GO:0005886">
    <property type="term" value="C:plasma membrane"/>
    <property type="evidence" value="ECO:0007669"/>
    <property type="project" value="TreeGrafter"/>
</dbReference>
<dbReference type="OrthoDB" id="2015213at2759"/>
<sequence>MESEKLPFESGIFLNSGFFHRTEKEVEVSNVARKVLGAWNSYESGFRIILLCFFVFTLSVTIALVVQILYGKSEVALNGAVVSDERICTDVGKTALIRGGSAVDAVISTVFCLTLKRPQSVGFGGGGFMLIHKHGHSEESAVLNFREAAPAALVAADLSKAEFDEGKAGLLVGVPGLIAGLEAAHSRYGVLPWADLISPTSQLFELEHVGLGPINSSRGFKFILDEISANGAGGFYNGTIGKEIVAAAQARGGVINENDVSSYAASWEEPIKLSLDESFHVIAPSFPSAGPAALHALGLLQRKGIRIGSMSEPGAMQLSVHALKLSLARFYRLVNLVLGDADFSGNASDADGAMMEEGTLNADLANIPEDLLKPLIQEPVLPVSPNRYGTHVAAVDNKDIYVSFVSELRATGANRIVLPNAAFELNSALRSFDKTAALSANSKSDLRNSAGPGKRPASLATPVIVLPSKQLCGARLVTGSRHVGSVLQVLLRKMFLGDITTESVEKPRWYLGKSVGASGIIKENQDINNRGLVLLGPYPSVNLIVKVNDSISAHSDSRTRLEISVNISELLWSEHRVMEMEAGQSTAKMWWKTFKRYRVSVFFPAVAMYMIYSDYSKTQRFKRENPEAFKELNNKSSVGGDWLFKR</sequence>
<dbReference type="EMBL" id="CAJPEX010000810">
    <property type="protein sequence ID" value="CAG0917304.1"/>
    <property type="molecule type" value="Genomic_DNA"/>
</dbReference>
<gene>
    <name evidence="3" type="ORF">NMOB1V02_LOCUS4891</name>
</gene>
<evidence type="ECO:0000256" key="1">
    <source>
        <dbReference type="PIRSR" id="PIRSR600101-2"/>
    </source>
</evidence>
<dbReference type="PRINTS" id="PR01210">
    <property type="entry name" value="GGTRANSPTASE"/>
</dbReference>
<feature type="transmembrane region" description="Helical" evidence="2">
    <location>
        <begin position="48"/>
        <end position="70"/>
    </location>
</feature>
<protein>
    <submittedName>
        <fullName evidence="3">Uncharacterized protein</fullName>
    </submittedName>
</protein>
<accession>A0A7R9BNM4</accession>
<dbReference type="PANTHER" id="PTHR11686">
    <property type="entry name" value="GAMMA GLUTAMYL TRANSPEPTIDASE"/>
    <property type="match status" value="1"/>
</dbReference>
<keyword evidence="2" id="KW-0812">Transmembrane</keyword>
<dbReference type="PANTHER" id="PTHR11686:SF54">
    <property type="entry name" value="GLUTATHIONE HYDROLASE 7"/>
    <property type="match status" value="1"/>
</dbReference>
<reference evidence="3" key="1">
    <citation type="submission" date="2020-11" db="EMBL/GenBank/DDBJ databases">
        <authorList>
            <person name="Tran Van P."/>
        </authorList>
    </citation>
    <scope>NUCLEOTIDE SEQUENCE</scope>
</reference>
<evidence type="ECO:0000256" key="2">
    <source>
        <dbReference type="SAM" id="Phobius"/>
    </source>
</evidence>
<feature type="binding site" evidence="1">
    <location>
        <position position="146"/>
    </location>
    <ligand>
        <name>L-glutamate</name>
        <dbReference type="ChEBI" id="CHEBI:29985"/>
    </ligand>
</feature>
<proteinExistence type="predicted"/>
<keyword evidence="4" id="KW-1185">Reference proteome</keyword>
<dbReference type="SUPFAM" id="SSF56235">
    <property type="entry name" value="N-terminal nucleophile aminohydrolases (Ntn hydrolases)"/>
    <property type="match status" value="1"/>
</dbReference>
<evidence type="ECO:0000313" key="4">
    <source>
        <dbReference type="Proteomes" id="UP000678499"/>
    </source>
</evidence>
<keyword evidence="2" id="KW-1133">Transmembrane helix</keyword>
<dbReference type="AlphaFoldDB" id="A0A7R9BNM4"/>
<dbReference type="InterPro" id="IPR043137">
    <property type="entry name" value="GGT_ssub_C"/>
</dbReference>
<organism evidence="3">
    <name type="scientific">Notodromas monacha</name>
    <dbReference type="NCBI Taxonomy" id="399045"/>
    <lineage>
        <taxon>Eukaryota</taxon>
        <taxon>Metazoa</taxon>
        <taxon>Ecdysozoa</taxon>
        <taxon>Arthropoda</taxon>
        <taxon>Crustacea</taxon>
        <taxon>Oligostraca</taxon>
        <taxon>Ostracoda</taxon>
        <taxon>Podocopa</taxon>
        <taxon>Podocopida</taxon>
        <taxon>Cypridocopina</taxon>
        <taxon>Cypridoidea</taxon>
        <taxon>Cyprididae</taxon>
        <taxon>Notodromas</taxon>
    </lineage>
</organism>
<dbReference type="EMBL" id="OA882847">
    <property type="protein sequence ID" value="CAD7277152.1"/>
    <property type="molecule type" value="Genomic_DNA"/>
</dbReference>
<dbReference type="InterPro" id="IPR029055">
    <property type="entry name" value="Ntn_hydrolases_N"/>
</dbReference>
<name>A0A7R9BNM4_9CRUS</name>
<evidence type="ECO:0000313" key="3">
    <source>
        <dbReference type="EMBL" id="CAD7277152.1"/>
    </source>
</evidence>
<dbReference type="GO" id="GO:0006751">
    <property type="term" value="P:glutathione catabolic process"/>
    <property type="evidence" value="ECO:0007669"/>
    <property type="project" value="InterPro"/>
</dbReference>
<dbReference type="Proteomes" id="UP000678499">
    <property type="component" value="Unassembled WGS sequence"/>
</dbReference>